<protein>
    <submittedName>
        <fullName evidence="3">Methyltransferase domain protein</fullName>
    </submittedName>
</protein>
<dbReference type="EMBL" id="AYSO01000020">
    <property type="protein sequence ID" value="KIE44446.1"/>
    <property type="molecule type" value="Genomic_DNA"/>
</dbReference>
<comment type="caution">
    <text evidence="3">The sequence shown here is derived from an EMBL/GenBank/DDBJ whole genome shotgun (WGS) entry which is preliminary data.</text>
</comment>
<dbReference type="RefSeq" id="WP_039635858.1">
    <property type="nucleotide sequence ID" value="NZ_AYSO01000020.1"/>
</dbReference>
<dbReference type="InterPro" id="IPR041698">
    <property type="entry name" value="Methyltransf_25"/>
</dbReference>
<dbReference type="Gene3D" id="3.40.50.150">
    <property type="entry name" value="Vaccinia Virus protein VP39"/>
    <property type="match status" value="1"/>
</dbReference>
<evidence type="ECO:0000259" key="2">
    <source>
        <dbReference type="Pfam" id="PF13649"/>
    </source>
</evidence>
<dbReference type="PANTHER" id="PTHR43861:SF3">
    <property type="entry name" value="PUTATIVE (AFU_ORTHOLOGUE AFUA_2G14390)-RELATED"/>
    <property type="match status" value="1"/>
</dbReference>
<accession>A0A0C1R1X9</accession>
<keyword evidence="4" id="KW-1185">Reference proteome</keyword>
<dbReference type="Proteomes" id="UP000031366">
    <property type="component" value="Unassembled WGS sequence"/>
</dbReference>
<dbReference type="OrthoDB" id="9791837at2"/>
<dbReference type="STRING" id="29341.RSJ17_18310"/>
<evidence type="ECO:0000313" key="4">
    <source>
        <dbReference type="Proteomes" id="UP000031366"/>
    </source>
</evidence>
<dbReference type="GO" id="GO:0008168">
    <property type="term" value="F:methyltransferase activity"/>
    <property type="evidence" value="ECO:0007669"/>
    <property type="project" value="UniProtKB-KW"/>
</dbReference>
<dbReference type="AlphaFoldDB" id="A0A0C1R1X9"/>
<name>A0A0C1R1X9_9CLOT</name>
<dbReference type="SUPFAM" id="SSF53335">
    <property type="entry name" value="S-adenosyl-L-methionine-dependent methyltransferases"/>
    <property type="match status" value="1"/>
</dbReference>
<dbReference type="GO" id="GO:0032259">
    <property type="term" value="P:methylation"/>
    <property type="evidence" value="ECO:0007669"/>
    <property type="project" value="UniProtKB-KW"/>
</dbReference>
<dbReference type="CDD" id="cd02440">
    <property type="entry name" value="AdoMet_MTases"/>
    <property type="match status" value="1"/>
</dbReference>
<keyword evidence="3" id="KW-0489">Methyltransferase</keyword>
<proteinExistence type="predicted"/>
<gene>
    <name evidence="3" type="ORF">U732_164</name>
</gene>
<evidence type="ECO:0000256" key="1">
    <source>
        <dbReference type="ARBA" id="ARBA00022679"/>
    </source>
</evidence>
<evidence type="ECO:0000313" key="3">
    <source>
        <dbReference type="EMBL" id="KIE44446.1"/>
    </source>
</evidence>
<feature type="domain" description="Methyltransferase" evidence="2">
    <location>
        <begin position="39"/>
        <end position="129"/>
    </location>
</feature>
<dbReference type="Pfam" id="PF13649">
    <property type="entry name" value="Methyltransf_25"/>
    <property type="match status" value="1"/>
</dbReference>
<dbReference type="PANTHER" id="PTHR43861">
    <property type="entry name" value="TRANS-ACONITATE 2-METHYLTRANSFERASE-RELATED"/>
    <property type="match status" value="1"/>
</dbReference>
<organism evidence="3 4">
    <name type="scientific">Clostridium argentinense CDC 2741</name>
    <dbReference type="NCBI Taxonomy" id="1418104"/>
    <lineage>
        <taxon>Bacteria</taxon>
        <taxon>Bacillati</taxon>
        <taxon>Bacillota</taxon>
        <taxon>Clostridia</taxon>
        <taxon>Eubacteriales</taxon>
        <taxon>Clostridiaceae</taxon>
        <taxon>Clostridium</taxon>
    </lineage>
</organism>
<sequence>MNFDLEAKSWDDDKRVTRAKLISEEIDRWLGDKINNNAMEFGCGTGLITLNLKNKFKDIMMVDNSAGMIEEVNKKIKNQNVNNIRTWCGDIDEIDDKNKYDAIYTSMTLHHIVNISKVLEKLHSLLSLEGELYIVDLVEEDGTFHSSEKGFEGHNGFNQNNLIETLKNIGFKDIRNKVFYKGSKSIEERNVDYELFIMVARK</sequence>
<keyword evidence="1 3" id="KW-0808">Transferase</keyword>
<dbReference type="InterPro" id="IPR029063">
    <property type="entry name" value="SAM-dependent_MTases_sf"/>
</dbReference>
<reference evidence="3 4" key="1">
    <citation type="journal article" date="2015" name="Infect. Genet. Evol.">
        <title>Genomic sequences of six botulinum neurotoxin-producing strains representing three clostridial species illustrate the mobility and diversity of botulinum neurotoxin genes.</title>
        <authorList>
            <person name="Smith T.J."/>
            <person name="Hill K.K."/>
            <person name="Xie G."/>
            <person name="Foley B.T."/>
            <person name="Williamson C.H."/>
            <person name="Foster J.T."/>
            <person name="Johnson S.L."/>
            <person name="Chertkov O."/>
            <person name="Teshima H."/>
            <person name="Gibbons H.S."/>
            <person name="Johnsky L.A."/>
            <person name="Karavis M.A."/>
            <person name="Smith L.A."/>
        </authorList>
    </citation>
    <scope>NUCLEOTIDE SEQUENCE [LARGE SCALE GENOMIC DNA]</scope>
    <source>
        <strain evidence="3 4">CDC 2741</strain>
    </source>
</reference>